<accession>A0ABS5W845</accession>
<dbReference type="Proteomes" id="UP000811255">
    <property type="component" value="Unassembled WGS sequence"/>
</dbReference>
<organism evidence="2 3">
    <name type="scientific">Croceibacterium selenioxidans</name>
    <dbReference type="NCBI Taxonomy" id="2838833"/>
    <lineage>
        <taxon>Bacteria</taxon>
        <taxon>Pseudomonadati</taxon>
        <taxon>Pseudomonadota</taxon>
        <taxon>Alphaproteobacteria</taxon>
        <taxon>Sphingomonadales</taxon>
        <taxon>Erythrobacteraceae</taxon>
        <taxon>Croceibacterium</taxon>
    </lineage>
</organism>
<dbReference type="InterPro" id="IPR029062">
    <property type="entry name" value="Class_I_gatase-like"/>
</dbReference>
<protein>
    <submittedName>
        <fullName evidence="2">Gldg family protein</fullName>
    </submittedName>
</protein>
<dbReference type="InterPro" id="IPR019196">
    <property type="entry name" value="ABC_transp_unknown"/>
</dbReference>
<gene>
    <name evidence="2" type="ORF">KK137_15910</name>
</gene>
<name>A0ABS5W845_9SPHN</name>
<dbReference type="EMBL" id="JAHFVK010000003">
    <property type="protein sequence ID" value="MBT2135824.1"/>
    <property type="molecule type" value="Genomic_DNA"/>
</dbReference>
<evidence type="ECO:0000259" key="1">
    <source>
        <dbReference type="Pfam" id="PF09822"/>
    </source>
</evidence>
<comment type="caution">
    <text evidence="2">The sequence shown here is derived from an EMBL/GenBank/DDBJ whole genome shotgun (WGS) entry which is preliminary data.</text>
</comment>
<evidence type="ECO:0000313" key="3">
    <source>
        <dbReference type="Proteomes" id="UP000811255"/>
    </source>
</evidence>
<reference evidence="2 3" key="1">
    <citation type="submission" date="2021-05" db="EMBL/GenBank/DDBJ databases">
        <title>Croceibacterium sp. LX-88 genome sequence.</title>
        <authorList>
            <person name="Luo X."/>
        </authorList>
    </citation>
    <scope>NUCLEOTIDE SEQUENCE [LARGE SCALE GENOMIC DNA]</scope>
    <source>
        <strain evidence="2 3">LX-88</strain>
    </source>
</reference>
<dbReference type="Gene3D" id="3.40.50.880">
    <property type="match status" value="1"/>
</dbReference>
<sequence>MWWLPGACSAQQAPAAASEHPDLGLMGTIPIYWGESGNVSELLGGNGQTHWARDELEKSYRVRPLDTLTPEALAGLKFLLLAQPRALSAAENVALDNWVRGGGHLLLFADPMLTGESQFAIGDRRRPQDVILLSPILGHWGLELQFDVERPEGLALVETSAGPIPVNRPGSFVAVGTPADCTIAAEAVLARCTIGEGRVVLLADAALLNLHDPHPQSADALAWLMDEAFLEHGK</sequence>
<dbReference type="Pfam" id="PF09822">
    <property type="entry name" value="ABC_transp_aux"/>
    <property type="match status" value="1"/>
</dbReference>
<dbReference type="RefSeq" id="WP_214537655.1">
    <property type="nucleotide sequence ID" value="NZ_JAHFVK010000003.1"/>
</dbReference>
<feature type="domain" description="ABC-type uncharacterised transport system" evidence="1">
    <location>
        <begin position="53"/>
        <end position="147"/>
    </location>
</feature>
<keyword evidence="3" id="KW-1185">Reference proteome</keyword>
<dbReference type="SUPFAM" id="SSF52317">
    <property type="entry name" value="Class I glutamine amidotransferase-like"/>
    <property type="match status" value="1"/>
</dbReference>
<proteinExistence type="predicted"/>
<evidence type="ECO:0000313" key="2">
    <source>
        <dbReference type="EMBL" id="MBT2135824.1"/>
    </source>
</evidence>